<keyword evidence="1" id="KW-0472">Membrane</keyword>
<dbReference type="InterPro" id="IPR019029">
    <property type="entry name" value="T3SS_PrgH/EprH-like"/>
</dbReference>
<sequence>MSEAKNSNLAPFRLLVKLTNGVGDEFPLYYGNNLIVLGRTIETLEFGNDNFPENIIPVTDSKSDGIIYLTISKDNICQFSDEKGEQIDINSQFNSFEYDGISFHLKNMREDKSRGHILNGMYKNPSVFFFFAVIVVLIIIFSLSLKKDEVKEIAEIIDDNRYGIVNTGQCNYILAETQNDAVWASVALNKTGFTKCRYILVSNKEINRIQQYINQRFPYINLYVLNLVSDKAELLVFLSKERNSSKDTELDKLKNALIVEFPYIKNIKFNYLSDHNARGDAKGIFTKVNVQYKEICENNKVTYSVREELTDEKLELINRLISEHKNIYGDQYIEFSVLLIDDDFKGKSYLNSKDSYVMLNDKHWFFLDKNK</sequence>
<dbReference type="Gene3D" id="3.30.70.1770">
    <property type="match status" value="1"/>
</dbReference>
<dbReference type="PATRIC" id="fig|1401327.3.peg.180"/>
<proteinExistence type="predicted"/>
<organism evidence="2 3">
    <name type="scientific">Shigella dysenteriae WRSd3</name>
    <dbReference type="NCBI Taxonomy" id="1401327"/>
    <lineage>
        <taxon>Bacteria</taxon>
        <taxon>Pseudomonadati</taxon>
        <taxon>Pseudomonadota</taxon>
        <taxon>Gammaproteobacteria</taxon>
        <taxon>Enterobacterales</taxon>
        <taxon>Enterobacteriaceae</taxon>
        <taxon>Shigella</taxon>
    </lineage>
</organism>
<dbReference type="Gene3D" id="3.30.300.170">
    <property type="match status" value="1"/>
</dbReference>
<reference evidence="2 3" key="1">
    <citation type="submission" date="2013-10" db="EMBL/GenBank/DDBJ databases">
        <title>Draft genomes and the virulence plasmids of Sd1617 vaccine constructs: WRSd3 and WRSd5.</title>
        <authorList>
            <person name="Aksomboon Vongsawan A."/>
            <person name="Venkatesan M.M."/>
            <person name="Vaisvil B."/>
            <person name="Emel G."/>
            <person name="Kepatral V."/>
            <person name="Sethabutr O."/>
            <person name="Serichantalergs O."/>
            <person name="Mason C."/>
        </authorList>
    </citation>
    <scope>NUCLEOTIDE SEQUENCE [LARGE SCALE GENOMIC DNA]</scope>
    <source>
        <strain evidence="2 3">WRSd3</strain>
    </source>
</reference>
<dbReference type="Pfam" id="PF09480">
    <property type="entry name" value="PrgH"/>
    <property type="match status" value="1"/>
</dbReference>
<dbReference type="Gene3D" id="2.60.200.50">
    <property type="match status" value="1"/>
</dbReference>
<comment type="caution">
    <text evidence="2">The sequence shown here is derived from an EMBL/GenBank/DDBJ whole genome shotgun (WGS) entry which is preliminary data.</text>
</comment>
<accession>A0A090NNU0</accession>
<evidence type="ECO:0000313" key="3">
    <source>
        <dbReference type="Proteomes" id="UP000017944"/>
    </source>
</evidence>
<evidence type="ECO:0000313" key="2">
    <source>
        <dbReference type="EMBL" id="ESU82261.1"/>
    </source>
</evidence>
<dbReference type="SMR" id="A0A090NNU0"/>
<evidence type="ECO:0000256" key="1">
    <source>
        <dbReference type="SAM" id="Phobius"/>
    </source>
</evidence>
<feature type="transmembrane region" description="Helical" evidence="1">
    <location>
        <begin position="127"/>
        <end position="145"/>
    </location>
</feature>
<dbReference type="RefSeq" id="WP_001287355.1">
    <property type="nucleotide sequence ID" value="NZ_AXUT01000016.1"/>
</dbReference>
<keyword evidence="1" id="KW-0812">Transmembrane</keyword>
<dbReference type="GO" id="GO:0016020">
    <property type="term" value="C:membrane"/>
    <property type="evidence" value="ECO:0007669"/>
    <property type="project" value="InterPro"/>
</dbReference>
<dbReference type="EMBL" id="AXUT01000016">
    <property type="protein sequence ID" value="ESU82261.1"/>
    <property type="molecule type" value="Genomic_DNA"/>
</dbReference>
<dbReference type="AlphaFoldDB" id="A0A090NNU0"/>
<gene>
    <name evidence="2" type="ORF">WRSd3_00197</name>
</gene>
<dbReference type="Proteomes" id="UP000017944">
    <property type="component" value="Unassembled WGS sequence"/>
</dbReference>
<name>A0A090NNU0_SHIDY</name>
<protein>
    <submittedName>
        <fullName evidence="2">MxiG protein</fullName>
    </submittedName>
</protein>
<keyword evidence="1" id="KW-1133">Transmembrane helix</keyword>